<name>A0A8C2IWM0_CYPCA</name>
<keyword evidence="9" id="KW-0445">Lipid transport</keyword>
<evidence type="ECO:0000256" key="19">
    <source>
        <dbReference type="ARBA" id="ARBA00024514"/>
    </source>
</evidence>
<dbReference type="Pfam" id="PF22691">
    <property type="entry name" value="Thiolase_C_1"/>
    <property type="match status" value="1"/>
</dbReference>
<evidence type="ECO:0000256" key="20">
    <source>
        <dbReference type="ARBA" id="ARBA00029287"/>
    </source>
</evidence>
<dbReference type="InterPro" id="IPR016039">
    <property type="entry name" value="Thiolase-like"/>
</dbReference>
<evidence type="ECO:0000256" key="15">
    <source>
        <dbReference type="ARBA" id="ARBA00024058"/>
    </source>
</evidence>
<evidence type="ECO:0000256" key="33">
    <source>
        <dbReference type="ARBA" id="ARBA00048553"/>
    </source>
</evidence>
<dbReference type="GO" id="GO:0006869">
    <property type="term" value="P:lipid transport"/>
    <property type="evidence" value="ECO:0007669"/>
    <property type="project" value="UniProtKB-KW"/>
</dbReference>
<evidence type="ECO:0000256" key="34">
    <source>
        <dbReference type="ARBA" id="ARBA00049178"/>
    </source>
</evidence>
<dbReference type="PROSITE" id="PS00098">
    <property type="entry name" value="THIOLASE_1"/>
    <property type="match status" value="1"/>
</dbReference>
<evidence type="ECO:0000256" key="25">
    <source>
        <dbReference type="ARBA" id="ARBA00032093"/>
    </source>
</evidence>
<keyword evidence="11" id="KW-0446">Lipid-binding</keyword>
<comment type="catalytic activity">
    <reaction evidence="35">
        <text>hexadecanoyl-CoA + acetyl-CoA = 3-oxooctadecanoyl-CoA + CoA</text>
        <dbReference type="Rhea" id="RHEA:35279"/>
        <dbReference type="ChEBI" id="CHEBI:57287"/>
        <dbReference type="ChEBI" id="CHEBI:57288"/>
        <dbReference type="ChEBI" id="CHEBI:57379"/>
        <dbReference type="ChEBI" id="CHEBI:71407"/>
    </reaction>
    <physiologicalReaction direction="right-to-left" evidence="35">
        <dbReference type="Rhea" id="RHEA:35281"/>
    </physiologicalReaction>
</comment>
<evidence type="ECO:0000256" key="6">
    <source>
        <dbReference type="ARBA" id="ARBA00022448"/>
    </source>
</evidence>
<evidence type="ECO:0000256" key="16">
    <source>
        <dbReference type="ARBA" id="ARBA00024073"/>
    </source>
</evidence>
<comment type="catalytic activity">
    <reaction evidence="20">
        <text>7-dehydrocholesterol(in) = 7-dehydrocholesterol(out)</text>
        <dbReference type="Rhea" id="RHEA:62960"/>
        <dbReference type="ChEBI" id="CHEBI:17759"/>
    </reaction>
</comment>
<comment type="catalytic activity">
    <reaction evidence="38">
        <text>octanoyl-CoA + acetyl-CoA = 3-oxodecanoyl-CoA + CoA</text>
        <dbReference type="Rhea" id="RHEA:31087"/>
        <dbReference type="ChEBI" id="CHEBI:57287"/>
        <dbReference type="ChEBI" id="CHEBI:57288"/>
        <dbReference type="ChEBI" id="CHEBI:57386"/>
        <dbReference type="ChEBI" id="CHEBI:62548"/>
    </reaction>
    <physiologicalReaction direction="right-to-left" evidence="38">
        <dbReference type="Rhea" id="RHEA:31089"/>
    </physiologicalReaction>
</comment>
<evidence type="ECO:0000256" key="17">
    <source>
        <dbReference type="ARBA" id="ARBA00024471"/>
    </source>
</evidence>
<evidence type="ECO:0000256" key="21">
    <source>
        <dbReference type="ARBA" id="ARBA00030531"/>
    </source>
</evidence>
<evidence type="ECO:0000313" key="42">
    <source>
        <dbReference type="Ensembl" id="ENSCCRP00020086345.1"/>
    </source>
</evidence>
<keyword evidence="8" id="KW-0808">Transferase</keyword>
<evidence type="ECO:0000256" key="2">
    <source>
        <dbReference type="ARBA" id="ARBA00004275"/>
    </source>
</evidence>
<dbReference type="InterPro" id="IPR020613">
    <property type="entry name" value="Thiolase_CS"/>
</dbReference>
<evidence type="ECO:0000256" key="22">
    <source>
        <dbReference type="ARBA" id="ARBA00030851"/>
    </source>
</evidence>
<evidence type="ECO:0000256" key="11">
    <source>
        <dbReference type="ARBA" id="ARBA00023121"/>
    </source>
</evidence>
<evidence type="ECO:0000256" key="26">
    <source>
        <dbReference type="ARBA" id="ARBA00032316"/>
    </source>
</evidence>
<evidence type="ECO:0000256" key="37">
    <source>
        <dbReference type="ARBA" id="ARBA00049306"/>
    </source>
</evidence>
<dbReference type="Proteomes" id="UP000694701">
    <property type="component" value="Unplaced"/>
</dbReference>
<dbReference type="GO" id="GO:0005739">
    <property type="term" value="C:mitochondrion"/>
    <property type="evidence" value="ECO:0007669"/>
    <property type="project" value="UniProtKB-SubCell"/>
</dbReference>
<comment type="catalytic activity">
    <reaction evidence="18">
        <text>choloyl-CoA + propanoyl-CoA = 3alpha,7alpha,12alpha-trihydroxy-24-oxo-5beta-cholestan-26-oyl-CoA + CoA</text>
        <dbReference type="Rhea" id="RHEA:16865"/>
        <dbReference type="ChEBI" id="CHEBI:57287"/>
        <dbReference type="ChEBI" id="CHEBI:57373"/>
        <dbReference type="ChEBI" id="CHEBI:57392"/>
        <dbReference type="ChEBI" id="CHEBI:58507"/>
        <dbReference type="EC" id="2.3.1.176"/>
    </reaction>
    <physiologicalReaction direction="right-to-left" evidence="18">
        <dbReference type="Rhea" id="RHEA:16867"/>
    </physiologicalReaction>
</comment>
<evidence type="ECO:0000259" key="39">
    <source>
        <dbReference type="Pfam" id="PF00108"/>
    </source>
</evidence>
<evidence type="ECO:0000256" key="14">
    <source>
        <dbReference type="ARBA" id="ARBA00023315"/>
    </source>
</evidence>
<evidence type="ECO:0000256" key="27">
    <source>
        <dbReference type="ARBA" id="ARBA00033178"/>
    </source>
</evidence>
<dbReference type="FunFam" id="3.30.1050.10:FF:000001">
    <property type="entry name" value="Putative Non-specific lipid-transfer protein"/>
    <property type="match status" value="1"/>
</dbReference>
<evidence type="ECO:0000256" key="28">
    <source>
        <dbReference type="ARBA" id="ARBA00045738"/>
    </source>
</evidence>
<evidence type="ECO:0000256" key="12">
    <source>
        <dbReference type="ARBA" id="ARBA00023128"/>
    </source>
</evidence>
<evidence type="ECO:0000256" key="5">
    <source>
        <dbReference type="ARBA" id="ARBA00014545"/>
    </source>
</evidence>
<dbReference type="PROSITE" id="PS00737">
    <property type="entry name" value="THIOLASE_2"/>
    <property type="match status" value="1"/>
</dbReference>
<comment type="catalytic activity">
    <reaction evidence="34">
        <text>an acyl-CoA + acetyl-CoA = a 3-oxoacyl-CoA + CoA</text>
        <dbReference type="Rhea" id="RHEA:21564"/>
        <dbReference type="ChEBI" id="CHEBI:57287"/>
        <dbReference type="ChEBI" id="CHEBI:57288"/>
        <dbReference type="ChEBI" id="CHEBI:58342"/>
        <dbReference type="ChEBI" id="CHEBI:90726"/>
        <dbReference type="EC" id="2.3.1.16"/>
    </reaction>
    <physiologicalReaction direction="right-to-left" evidence="34">
        <dbReference type="Rhea" id="RHEA:21566"/>
    </physiologicalReaction>
</comment>
<comment type="catalytic activity">
    <reaction evidence="30">
        <text>tetradecanoyl-CoA + acetyl-CoA = 3-oxohexadecanoyl-CoA + CoA</text>
        <dbReference type="Rhea" id="RHEA:18161"/>
        <dbReference type="ChEBI" id="CHEBI:57287"/>
        <dbReference type="ChEBI" id="CHEBI:57288"/>
        <dbReference type="ChEBI" id="CHEBI:57349"/>
        <dbReference type="ChEBI" id="CHEBI:57385"/>
        <dbReference type="EC" id="2.3.1.155"/>
    </reaction>
    <physiologicalReaction direction="right-to-left" evidence="30">
        <dbReference type="Rhea" id="RHEA:18163"/>
    </physiologicalReaction>
</comment>
<comment type="catalytic activity">
    <reaction evidence="32">
        <text>decanoyl-CoA + acetyl-CoA = 3-oxododecanoyl-CoA + CoA</text>
        <dbReference type="Rhea" id="RHEA:31183"/>
        <dbReference type="ChEBI" id="CHEBI:57287"/>
        <dbReference type="ChEBI" id="CHEBI:57288"/>
        <dbReference type="ChEBI" id="CHEBI:61430"/>
        <dbReference type="ChEBI" id="CHEBI:62615"/>
    </reaction>
    <physiologicalReaction direction="right-to-left" evidence="32">
        <dbReference type="Rhea" id="RHEA:31185"/>
    </physiologicalReaction>
</comment>
<dbReference type="GO" id="GO:0008289">
    <property type="term" value="F:lipid binding"/>
    <property type="evidence" value="ECO:0007669"/>
    <property type="project" value="UniProtKB-KW"/>
</dbReference>
<dbReference type="EC" id="2.3.1.155" evidence="15"/>
<dbReference type="Gene3D" id="3.40.47.10">
    <property type="match status" value="1"/>
</dbReference>
<comment type="catalytic activity">
    <reaction evidence="33">
        <text>butanoyl-CoA + acetyl-CoA = 3-oxohexanoyl-CoA + CoA</text>
        <dbReference type="Rhea" id="RHEA:31111"/>
        <dbReference type="ChEBI" id="CHEBI:57287"/>
        <dbReference type="ChEBI" id="CHEBI:57288"/>
        <dbReference type="ChEBI" id="CHEBI:57371"/>
        <dbReference type="ChEBI" id="CHEBI:62418"/>
    </reaction>
    <physiologicalReaction direction="right-to-left" evidence="33">
        <dbReference type="Rhea" id="RHEA:31113"/>
    </physiologicalReaction>
</comment>
<keyword evidence="13" id="KW-0576">Peroxisome</keyword>
<evidence type="ECO:0000256" key="36">
    <source>
        <dbReference type="ARBA" id="ARBA00049270"/>
    </source>
</evidence>
<comment type="catalytic activity">
    <reaction evidence="19">
        <text>3-oxo-(9Z-octadecenoyl)-CoA + CoA = (7Z)-hexadecenoyl-CoA + acetyl-CoA</text>
        <dbReference type="Rhea" id="RHEA:47400"/>
        <dbReference type="ChEBI" id="CHEBI:57287"/>
        <dbReference type="ChEBI" id="CHEBI:57288"/>
        <dbReference type="ChEBI" id="CHEBI:87695"/>
        <dbReference type="ChEBI" id="CHEBI:87698"/>
    </reaction>
    <physiologicalReaction direction="left-to-right" evidence="19">
        <dbReference type="Rhea" id="RHEA:47401"/>
    </physiologicalReaction>
</comment>
<keyword evidence="7" id="KW-0963">Cytoplasm</keyword>
<dbReference type="Ensembl" id="ENSCCRT00020094470.1">
    <property type="protein sequence ID" value="ENSCCRP00020086345.1"/>
    <property type="gene ID" value="ENSCCRG00020038937.1"/>
</dbReference>
<evidence type="ECO:0000256" key="3">
    <source>
        <dbReference type="ARBA" id="ARBA00004496"/>
    </source>
</evidence>
<evidence type="ECO:0000259" key="40">
    <source>
        <dbReference type="Pfam" id="PF02036"/>
    </source>
</evidence>
<evidence type="ECO:0000256" key="7">
    <source>
        <dbReference type="ARBA" id="ARBA00022490"/>
    </source>
</evidence>
<dbReference type="InterPro" id="IPR020615">
    <property type="entry name" value="Thiolase_acyl_enz_int_AS"/>
</dbReference>
<dbReference type="EC" id="2.3.1.16" evidence="16"/>
<evidence type="ECO:0000256" key="8">
    <source>
        <dbReference type="ARBA" id="ARBA00022679"/>
    </source>
</evidence>
<feature type="domain" description="Thiolase C-terminal" evidence="41">
    <location>
        <begin position="330"/>
        <end position="452"/>
    </location>
</feature>
<evidence type="ECO:0000256" key="31">
    <source>
        <dbReference type="ARBA" id="ARBA00048001"/>
    </source>
</evidence>
<keyword evidence="12" id="KW-0496">Mitochondrion</keyword>
<dbReference type="GO" id="GO:0050633">
    <property type="term" value="F:acetyl-CoA C-myristoyltransferase activity"/>
    <property type="evidence" value="ECO:0007669"/>
    <property type="project" value="UniProtKB-EC"/>
</dbReference>
<dbReference type="PANTHER" id="PTHR42870">
    <property type="entry name" value="ACETYL-COA C-ACETYLTRANSFERASE"/>
    <property type="match status" value="1"/>
</dbReference>
<dbReference type="GO" id="GO:0005777">
    <property type="term" value="C:peroxisome"/>
    <property type="evidence" value="ECO:0007669"/>
    <property type="project" value="UniProtKB-SubCell"/>
</dbReference>
<dbReference type="AlphaFoldDB" id="A0A8C2IWM0"/>
<evidence type="ECO:0000256" key="29">
    <source>
        <dbReference type="ARBA" id="ARBA00045994"/>
    </source>
</evidence>
<organism evidence="42 43">
    <name type="scientific">Cyprinus carpio</name>
    <name type="common">Common carp</name>
    <dbReference type="NCBI Taxonomy" id="7962"/>
    <lineage>
        <taxon>Eukaryota</taxon>
        <taxon>Metazoa</taxon>
        <taxon>Chordata</taxon>
        <taxon>Craniata</taxon>
        <taxon>Vertebrata</taxon>
        <taxon>Euteleostomi</taxon>
        <taxon>Actinopterygii</taxon>
        <taxon>Neopterygii</taxon>
        <taxon>Teleostei</taxon>
        <taxon>Ostariophysi</taxon>
        <taxon>Cypriniformes</taxon>
        <taxon>Cyprinidae</taxon>
        <taxon>Cyprininae</taxon>
        <taxon>Cyprinus</taxon>
    </lineage>
</organism>
<comment type="catalytic activity">
    <reaction evidence="17">
        <text>propanoyl-CoA + tetradecanoyl-CoA = 3-oxo-2-methylhexadecanoyl-CoA + CoA</text>
        <dbReference type="Rhea" id="RHEA:46344"/>
        <dbReference type="ChEBI" id="CHEBI:57287"/>
        <dbReference type="ChEBI" id="CHEBI:57385"/>
        <dbReference type="ChEBI" id="CHEBI:57392"/>
        <dbReference type="ChEBI" id="CHEBI:86042"/>
    </reaction>
    <physiologicalReaction direction="right-to-left" evidence="17">
        <dbReference type="Rhea" id="RHEA:46346"/>
    </physiologicalReaction>
</comment>
<evidence type="ECO:0000256" key="13">
    <source>
        <dbReference type="ARBA" id="ARBA00023140"/>
    </source>
</evidence>
<feature type="domain" description="SCP2" evidence="40">
    <location>
        <begin position="474"/>
        <end position="564"/>
    </location>
</feature>
<keyword evidence="14" id="KW-0012">Acyltransferase</keyword>
<comment type="catalytic activity">
    <reaction evidence="37">
        <text>3-oxohexadecanedioyl-CoA + CoA = tetradecanedioyl-CoA + acetyl-CoA</text>
        <dbReference type="Rhea" id="RHEA:40343"/>
        <dbReference type="ChEBI" id="CHEBI:57287"/>
        <dbReference type="ChEBI" id="CHEBI:57288"/>
        <dbReference type="ChEBI" id="CHEBI:77081"/>
        <dbReference type="ChEBI" id="CHEBI:77084"/>
    </reaction>
    <physiologicalReaction direction="left-to-right" evidence="37">
        <dbReference type="Rhea" id="RHEA:40344"/>
    </physiologicalReaction>
</comment>
<comment type="function">
    <text evidence="28">Mediates the transfer of all common phospholipids, cholesterol and gangliosides from the endoplasmic reticulum to the plasma membrane. May play a role in regulating steroidogenesis. Stimulates the microsomal conversion of 7-dehydrocholesterol to cholesterol. Also binds fatty acids and fatty acyl Coenzyme A (CoA) such as phytanoyl-CoA. Involved in the regulation phospholipid synthesis in endoplasmic reticulum enhancing the incorporation of exogenous fatty acid into glycerides. Seems to stimulate the rate-limiting step in phosphatidic acid formation mediated by GPAT3. Isoforms SCP2 and SCPx cooperate in peroxisomal oxidation of certain naturally occurring tetramethyl-branched fatty acyl-CoAs.</text>
</comment>
<reference evidence="42" key="1">
    <citation type="submission" date="2025-08" db="UniProtKB">
        <authorList>
            <consortium name="Ensembl"/>
        </authorList>
    </citation>
    <scope>IDENTIFICATION</scope>
</reference>
<comment type="subcellular location">
    <subcellularLocation>
        <location evidence="3">Cytoplasm</location>
    </subcellularLocation>
    <subcellularLocation>
        <location evidence="1">Mitochondrion</location>
    </subcellularLocation>
    <subcellularLocation>
        <location evidence="2">Peroxisome</location>
    </subcellularLocation>
</comment>
<keyword evidence="6" id="KW-0813">Transport</keyword>
<dbReference type="GO" id="GO:0006629">
    <property type="term" value="P:lipid metabolic process"/>
    <property type="evidence" value="ECO:0007669"/>
    <property type="project" value="UniProtKB-KW"/>
</dbReference>
<dbReference type="InterPro" id="IPR036527">
    <property type="entry name" value="SCP2_sterol-bd_dom_sf"/>
</dbReference>
<dbReference type="GO" id="GO:0003988">
    <property type="term" value="F:acetyl-CoA C-acyltransferase activity"/>
    <property type="evidence" value="ECO:0007669"/>
    <property type="project" value="UniProtKB-EC"/>
</dbReference>
<evidence type="ECO:0000256" key="9">
    <source>
        <dbReference type="ARBA" id="ARBA00023055"/>
    </source>
</evidence>
<dbReference type="Pfam" id="PF00108">
    <property type="entry name" value="Thiolase_N"/>
    <property type="match status" value="1"/>
</dbReference>
<protein>
    <recommendedName>
        <fullName evidence="5">Sterol carrier protein 2</fullName>
        <ecNumber evidence="15">2.3.1.155</ecNumber>
        <ecNumber evidence="16">2.3.1.16</ecNumber>
        <ecNumber evidence="4">2.3.1.176</ecNumber>
    </recommendedName>
    <alternativeName>
        <fullName evidence="25">Acetyl-CoA C-myristoyltransferase</fullName>
    </alternativeName>
    <alternativeName>
        <fullName evidence="22">Non-specific lipid-transfer protein</fullName>
    </alternativeName>
    <alternativeName>
        <fullName evidence="26">Propanoyl-CoA C-acyltransferase</fullName>
    </alternativeName>
    <alternativeName>
        <fullName evidence="21">SCP-2/3-oxoacyl-CoA thiolase</fullName>
    </alternativeName>
    <alternativeName>
        <fullName evidence="23">SCP-2/thiolase</fullName>
    </alternativeName>
    <alternativeName>
        <fullName evidence="24">SCP-chi</fullName>
    </alternativeName>
    <alternativeName>
        <fullName evidence="27">Sterol carrier protein X</fullName>
    </alternativeName>
</protein>
<dbReference type="CDD" id="cd00826">
    <property type="entry name" value="nondecarbox_cond_enzymes"/>
    <property type="match status" value="1"/>
</dbReference>
<evidence type="ECO:0000256" key="4">
    <source>
        <dbReference type="ARBA" id="ARBA00012352"/>
    </source>
</evidence>
<dbReference type="Gene3D" id="3.30.1050.10">
    <property type="entry name" value="SCP2 sterol-binding domain"/>
    <property type="match status" value="1"/>
</dbReference>
<evidence type="ECO:0000256" key="38">
    <source>
        <dbReference type="ARBA" id="ARBA00049542"/>
    </source>
</evidence>
<sequence>MIIKIDFPFLFITFCPGCGCECRCVRIERHLCVSVRVYISCWGSVSVSRVQLSCHNADLRMAAARNRVFVIGVGMTKFEKPGARDIDYPDMAKEAGAVDEPLPSSKPVYTLTYVFSDWFFCISPGDSTCGQRAIYHSLGLSGIPIINVNNNCSTGSTALFMGRQLIQGGLADCVLALGFEKMERGSLSSKYMDRTNPMDKHMEVMINRYGVAAAPAAPQMFGNAGREHMEKYGTKPEHFAKIAWKNHKHSTNNPYSQFQDEYSLEQVINSRKVFEFLTLLQCCPTSDGAGAAVLASETFVRRNGLEKKAVEIIAQEMVTDLTSTFEENSCMKMVGYDMTHLAAQRCFDAAGLKPSDVDVIELHDCFSANELITYEALGLCAEGKAGELIDRGDNTYGGKWVINPSGGLISKGHPLGATGLAQCAELCWQLRGEAGPRQVPGAKVALQHNIGLGGAVVVTLYRMGFPQETRYEFSKAYIKKIGGVFAFKVKDGPGGSEALWVVDVKNGKGSVTNDAGKKADCTIAMSDSDLLELMTGQLNPQTAFFQGKLKITGNMGMAMKLQNLQLTPGKAKL</sequence>
<evidence type="ECO:0000256" key="30">
    <source>
        <dbReference type="ARBA" id="ARBA00047485"/>
    </source>
</evidence>
<comment type="catalytic activity">
    <reaction evidence="31">
        <text>hexanoyl-CoA + acetyl-CoA = 3-oxooctanoyl-CoA + CoA</text>
        <dbReference type="Rhea" id="RHEA:31203"/>
        <dbReference type="ChEBI" id="CHEBI:57287"/>
        <dbReference type="ChEBI" id="CHEBI:57288"/>
        <dbReference type="ChEBI" id="CHEBI:62619"/>
        <dbReference type="ChEBI" id="CHEBI:62620"/>
    </reaction>
    <physiologicalReaction direction="right-to-left" evidence="31">
        <dbReference type="Rhea" id="RHEA:31205"/>
    </physiologicalReaction>
</comment>
<dbReference type="InterPro" id="IPR003033">
    <property type="entry name" value="SCP2_sterol-bd_dom"/>
</dbReference>
<evidence type="ECO:0000313" key="43">
    <source>
        <dbReference type="Proteomes" id="UP000694701"/>
    </source>
</evidence>
<feature type="domain" description="Thiolase N-terminal" evidence="39">
    <location>
        <begin position="130"/>
        <end position="297"/>
    </location>
</feature>
<evidence type="ECO:0000256" key="23">
    <source>
        <dbReference type="ARBA" id="ARBA00031275"/>
    </source>
</evidence>
<dbReference type="PANTHER" id="PTHR42870:SF1">
    <property type="entry name" value="NON-SPECIFIC LIPID-TRANSFER PROTEIN-LIKE 2"/>
    <property type="match status" value="1"/>
</dbReference>
<accession>A0A8C2IWM0</accession>
<evidence type="ECO:0000256" key="24">
    <source>
        <dbReference type="ARBA" id="ARBA00031346"/>
    </source>
</evidence>
<dbReference type="SUPFAM" id="SSF55718">
    <property type="entry name" value="SCP-like"/>
    <property type="match status" value="1"/>
</dbReference>
<evidence type="ECO:0000256" key="32">
    <source>
        <dbReference type="ARBA" id="ARBA00048004"/>
    </source>
</evidence>
<evidence type="ECO:0000256" key="18">
    <source>
        <dbReference type="ARBA" id="ARBA00024509"/>
    </source>
</evidence>
<comment type="catalytic activity">
    <reaction evidence="36">
        <text>dodecanoyl-CoA + acetyl-CoA = 3-oxotetradecanoyl-CoA + CoA</text>
        <dbReference type="Rhea" id="RHEA:31091"/>
        <dbReference type="ChEBI" id="CHEBI:57287"/>
        <dbReference type="ChEBI" id="CHEBI:57288"/>
        <dbReference type="ChEBI" id="CHEBI:57375"/>
        <dbReference type="ChEBI" id="CHEBI:62543"/>
    </reaction>
    <physiologicalReaction direction="right-to-left" evidence="36">
        <dbReference type="Rhea" id="RHEA:31093"/>
    </physiologicalReaction>
</comment>
<dbReference type="FunFam" id="3.40.47.10:FF:000016">
    <property type="entry name" value="Non-specific lipid-transfer protein"/>
    <property type="match status" value="1"/>
</dbReference>
<evidence type="ECO:0000256" key="35">
    <source>
        <dbReference type="ARBA" id="ARBA00049268"/>
    </source>
</evidence>
<proteinExistence type="predicted"/>
<dbReference type="EC" id="2.3.1.176" evidence="4"/>
<dbReference type="SUPFAM" id="SSF53901">
    <property type="entry name" value="Thiolase-like"/>
    <property type="match status" value="1"/>
</dbReference>
<dbReference type="InterPro" id="IPR055140">
    <property type="entry name" value="Thiolase_C_2"/>
</dbReference>
<dbReference type="NCBIfam" id="NF006102">
    <property type="entry name" value="PRK08256.1"/>
    <property type="match status" value="1"/>
</dbReference>
<evidence type="ECO:0000259" key="41">
    <source>
        <dbReference type="Pfam" id="PF22691"/>
    </source>
</evidence>
<dbReference type="Pfam" id="PF02036">
    <property type="entry name" value="SCP2"/>
    <property type="match status" value="1"/>
</dbReference>
<dbReference type="InterPro" id="IPR020616">
    <property type="entry name" value="Thiolase_N"/>
</dbReference>
<comment type="function">
    <text evidence="29">Plays a crucial role in the peroxisomal oxidation of branched-chain fatty acids. Catalyzes the last step of the peroxisomal beta-oxidation of branched chain fatty acids and the side chain of the bile acid intermediates di- and trihydroxycoprostanic acids (DHCA and THCA). Also active with medium and long straight chain 3-oxoacyl-CoAs. Stimulates the microsomal conversion of 7-dehydrocholesterol to cholesterol and transfers phosphatidylcholine and 7-dehydrocholesterol between membrances, in vitro. Isoforms SCP2 and SCPx cooperate in peroxisomal oxidation of certain naturally occurring tetramethyl-branched fatty acyl-CoAs.</text>
</comment>
<evidence type="ECO:0000256" key="1">
    <source>
        <dbReference type="ARBA" id="ARBA00004173"/>
    </source>
</evidence>
<keyword evidence="10" id="KW-0443">Lipid metabolism</keyword>
<evidence type="ECO:0000256" key="10">
    <source>
        <dbReference type="ARBA" id="ARBA00023098"/>
    </source>
</evidence>